<proteinExistence type="predicted"/>
<accession>A0ACA9KFL8</accession>
<sequence length="474" mass="52769">MGESNAKAGSWNILEPRLSPFIMEALAITNFSEMTPVQAATIPLFMKHKDVVVEAVTGSGKTLAFVIPIIEKLFRRKNQLAHNEVGALVITPTRELAQQISSVFTIFLNESKLKHALIIGGTTTVHDDISLIKDLGPDIIIGTPGRLRDLLVGDGNKKSLVNAKELEILVLDEADRLLDMGFSQTLNDIIAHLPKQRNTGLFSATMTDGLAEVVRVGLRNPVRVVVKVEDVISKVEQRTPSTGLDVPDVDVVIQMEPPQDPKVFSHRCGRTARAGKEGKAILFLGKGREEVYVGKQSYILPDGNEFVASSSLSNDGDISPVPVVDDENEVLLKKIQSIVLSDRDLHDKGLRAFVSFIRFYSKHELSYIFRLKDLNLGKVAKGYCLLRAALKQRKLERKLKKAKKKEQVKKRKADEIANEFSAKNIKGDEEEGVCSGIEEEWDELQKEKKLIKKLKIGKIDRDEFDQKMASITEK</sequence>
<evidence type="ECO:0000313" key="1">
    <source>
        <dbReference type="EMBL" id="CAG8470508.1"/>
    </source>
</evidence>
<keyword evidence="2" id="KW-1185">Reference proteome</keyword>
<feature type="non-terminal residue" evidence="1">
    <location>
        <position position="474"/>
    </location>
</feature>
<dbReference type="EMBL" id="CAJVPT010001892">
    <property type="protein sequence ID" value="CAG8470508.1"/>
    <property type="molecule type" value="Genomic_DNA"/>
</dbReference>
<name>A0ACA9KFL8_9GLOM</name>
<comment type="caution">
    <text evidence="1">The sequence shown here is derived from an EMBL/GenBank/DDBJ whole genome shotgun (WGS) entry which is preliminary data.</text>
</comment>
<organism evidence="1 2">
    <name type="scientific">Acaulospora colombiana</name>
    <dbReference type="NCBI Taxonomy" id="27376"/>
    <lineage>
        <taxon>Eukaryota</taxon>
        <taxon>Fungi</taxon>
        <taxon>Fungi incertae sedis</taxon>
        <taxon>Mucoromycota</taxon>
        <taxon>Glomeromycotina</taxon>
        <taxon>Glomeromycetes</taxon>
        <taxon>Diversisporales</taxon>
        <taxon>Acaulosporaceae</taxon>
        <taxon>Acaulospora</taxon>
    </lineage>
</organism>
<evidence type="ECO:0000313" key="2">
    <source>
        <dbReference type="Proteomes" id="UP000789525"/>
    </source>
</evidence>
<gene>
    <name evidence="1" type="ORF">ACOLOM_LOCUS1568</name>
</gene>
<dbReference type="Proteomes" id="UP000789525">
    <property type="component" value="Unassembled WGS sequence"/>
</dbReference>
<protein>
    <submittedName>
        <fullName evidence="1">13989_t:CDS:1</fullName>
    </submittedName>
</protein>
<reference evidence="1" key="1">
    <citation type="submission" date="2021-06" db="EMBL/GenBank/DDBJ databases">
        <authorList>
            <person name="Kallberg Y."/>
            <person name="Tangrot J."/>
            <person name="Rosling A."/>
        </authorList>
    </citation>
    <scope>NUCLEOTIDE SEQUENCE</scope>
    <source>
        <strain evidence="1">CL356</strain>
    </source>
</reference>